<organism evidence="1 2">
    <name type="scientific">Glomus cerebriforme</name>
    <dbReference type="NCBI Taxonomy" id="658196"/>
    <lineage>
        <taxon>Eukaryota</taxon>
        <taxon>Fungi</taxon>
        <taxon>Fungi incertae sedis</taxon>
        <taxon>Mucoromycota</taxon>
        <taxon>Glomeromycotina</taxon>
        <taxon>Glomeromycetes</taxon>
        <taxon>Glomerales</taxon>
        <taxon>Glomeraceae</taxon>
        <taxon>Glomus</taxon>
    </lineage>
</organism>
<dbReference type="Proteomes" id="UP000265703">
    <property type="component" value="Unassembled WGS sequence"/>
</dbReference>
<name>A0A397S1X0_9GLOM</name>
<reference evidence="1 2" key="1">
    <citation type="submission" date="2018-06" db="EMBL/GenBank/DDBJ databases">
        <title>Comparative genomics reveals the genomic features of Rhizophagus irregularis, R. cerebriforme, R. diaphanum and Gigaspora rosea, and their symbiotic lifestyle signature.</title>
        <authorList>
            <person name="Morin E."/>
            <person name="San Clemente H."/>
            <person name="Chen E.C.H."/>
            <person name="De La Providencia I."/>
            <person name="Hainaut M."/>
            <person name="Kuo A."/>
            <person name="Kohler A."/>
            <person name="Murat C."/>
            <person name="Tang N."/>
            <person name="Roy S."/>
            <person name="Loubradou J."/>
            <person name="Henrissat B."/>
            <person name="Grigoriev I.V."/>
            <person name="Corradi N."/>
            <person name="Roux C."/>
            <person name="Martin F.M."/>
        </authorList>
    </citation>
    <scope>NUCLEOTIDE SEQUENCE [LARGE SCALE GENOMIC DNA]</scope>
    <source>
        <strain evidence="1 2">DAOM 227022</strain>
    </source>
</reference>
<comment type="caution">
    <text evidence="1">The sequence shown here is derived from an EMBL/GenBank/DDBJ whole genome shotgun (WGS) entry which is preliminary data.</text>
</comment>
<accession>A0A397S1X0</accession>
<proteinExistence type="predicted"/>
<sequence>MNKNPNAEVSTKIANELSVCLSEINSTFIAELDKINNKLNNKLNKKVNARFSRIYIEFNAKLNAKIKKINSYNARYTFKTQKILSMINKVITDNIEEAYYNDFGNISSEFISIKTSIEAF</sequence>
<evidence type="ECO:0000313" key="2">
    <source>
        <dbReference type="Proteomes" id="UP000265703"/>
    </source>
</evidence>
<keyword evidence="2" id="KW-1185">Reference proteome</keyword>
<evidence type="ECO:0000313" key="1">
    <source>
        <dbReference type="EMBL" id="RIA79492.1"/>
    </source>
</evidence>
<protein>
    <submittedName>
        <fullName evidence="1">Uncharacterized protein</fullName>
    </submittedName>
</protein>
<dbReference type="AlphaFoldDB" id="A0A397S1X0"/>
<gene>
    <name evidence="1" type="ORF">C1645_840553</name>
</gene>
<dbReference type="EMBL" id="QKYT01001270">
    <property type="protein sequence ID" value="RIA79492.1"/>
    <property type="molecule type" value="Genomic_DNA"/>
</dbReference>